<keyword evidence="2" id="KW-0812">Transmembrane</keyword>
<keyword evidence="2" id="KW-1133">Transmembrane helix</keyword>
<evidence type="ECO:0000256" key="2">
    <source>
        <dbReference type="SAM" id="Phobius"/>
    </source>
</evidence>
<evidence type="ECO:0000313" key="3">
    <source>
        <dbReference type="EMBL" id="GAA4555708.1"/>
    </source>
</evidence>
<name>A0ABP8RZM8_9PSEU</name>
<keyword evidence="2" id="KW-0472">Membrane</keyword>
<keyword evidence="4" id="KW-1185">Reference proteome</keyword>
<evidence type="ECO:0000313" key="4">
    <source>
        <dbReference type="Proteomes" id="UP001501598"/>
    </source>
</evidence>
<protein>
    <submittedName>
        <fullName evidence="3">Uncharacterized protein</fullName>
    </submittedName>
</protein>
<organism evidence="3 4">
    <name type="scientific">Pseudonocardia xishanensis</name>
    <dbReference type="NCBI Taxonomy" id="630995"/>
    <lineage>
        <taxon>Bacteria</taxon>
        <taxon>Bacillati</taxon>
        <taxon>Actinomycetota</taxon>
        <taxon>Actinomycetes</taxon>
        <taxon>Pseudonocardiales</taxon>
        <taxon>Pseudonocardiaceae</taxon>
        <taxon>Pseudonocardia</taxon>
    </lineage>
</organism>
<evidence type="ECO:0000256" key="1">
    <source>
        <dbReference type="SAM" id="MobiDB-lite"/>
    </source>
</evidence>
<feature type="region of interest" description="Disordered" evidence="1">
    <location>
        <begin position="1"/>
        <end position="63"/>
    </location>
</feature>
<dbReference type="Proteomes" id="UP001501598">
    <property type="component" value="Unassembled WGS sequence"/>
</dbReference>
<dbReference type="EMBL" id="BAABGT010000094">
    <property type="protein sequence ID" value="GAA4555708.1"/>
    <property type="molecule type" value="Genomic_DNA"/>
</dbReference>
<feature type="compositionally biased region" description="Polar residues" evidence="1">
    <location>
        <begin position="1"/>
        <end position="12"/>
    </location>
</feature>
<accession>A0ABP8RZM8</accession>
<feature type="transmembrane region" description="Helical" evidence="2">
    <location>
        <begin position="76"/>
        <end position="100"/>
    </location>
</feature>
<proteinExistence type="predicted"/>
<gene>
    <name evidence="3" type="ORF">GCM10023175_56440</name>
</gene>
<comment type="caution">
    <text evidence="3">The sequence shown here is derived from an EMBL/GenBank/DDBJ whole genome shotgun (WGS) entry which is preliminary data.</text>
</comment>
<reference evidence="4" key="1">
    <citation type="journal article" date="2019" name="Int. J. Syst. Evol. Microbiol.">
        <title>The Global Catalogue of Microorganisms (GCM) 10K type strain sequencing project: providing services to taxonomists for standard genome sequencing and annotation.</title>
        <authorList>
            <consortium name="The Broad Institute Genomics Platform"/>
            <consortium name="The Broad Institute Genome Sequencing Center for Infectious Disease"/>
            <person name="Wu L."/>
            <person name="Ma J."/>
        </authorList>
    </citation>
    <scope>NUCLEOTIDE SEQUENCE [LARGE SCALE GENOMIC DNA]</scope>
    <source>
        <strain evidence="4">JCM 17906</strain>
    </source>
</reference>
<sequence>MSTHRASTTNSGGFRAVGPRPPVPPQRTGATVGDEAARAGWTPAPRQGPAHTPPRGQRPVRVGDGPALTALRTVTYVLASLASLLFIALVVYGVVAWYQLSAAFPRLVGG</sequence>
<dbReference type="RefSeq" id="WP_345425130.1">
    <property type="nucleotide sequence ID" value="NZ_BAABGT010000094.1"/>
</dbReference>